<evidence type="ECO:0000256" key="1">
    <source>
        <dbReference type="SAM" id="MobiDB-lite"/>
    </source>
</evidence>
<keyword evidence="3" id="KW-1185">Reference proteome</keyword>
<dbReference type="AlphaFoldDB" id="A0AAN9GL04"/>
<accession>A0AAN9GL04</accession>
<protein>
    <submittedName>
        <fullName evidence="2">Uncharacterized protein</fullName>
    </submittedName>
</protein>
<dbReference type="EMBL" id="JBAMIC010000003">
    <property type="protein sequence ID" value="KAK7110585.1"/>
    <property type="molecule type" value="Genomic_DNA"/>
</dbReference>
<feature type="region of interest" description="Disordered" evidence="1">
    <location>
        <begin position="1"/>
        <end position="47"/>
    </location>
</feature>
<gene>
    <name evidence="2" type="ORF">V1264_014431</name>
</gene>
<sequence>MSQSKLPVSKSRSPPVSLEISGAPGARSKDKKKVKAKSGDSCSTATRNKIFSKKKGFDPLWSLGPYLLKNRSPSERGSFNP</sequence>
<proteinExistence type="predicted"/>
<comment type="caution">
    <text evidence="2">The sequence shown here is derived from an EMBL/GenBank/DDBJ whole genome shotgun (WGS) entry which is preliminary data.</text>
</comment>
<feature type="compositionally biased region" description="Polar residues" evidence="1">
    <location>
        <begin position="1"/>
        <end position="14"/>
    </location>
</feature>
<reference evidence="2 3" key="1">
    <citation type="submission" date="2024-02" db="EMBL/GenBank/DDBJ databases">
        <title>Chromosome-scale genome assembly of the rough periwinkle Littorina saxatilis.</title>
        <authorList>
            <person name="De Jode A."/>
            <person name="Faria R."/>
            <person name="Formenti G."/>
            <person name="Sims Y."/>
            <person name="Smith T.P."/>
            <person name="Tracey A."/>
            <person name="Wood J.M.D."/>
            <person name="Zagrodzka Z.B."/>
            <person name="Johannesson K."/>
            <person name="Butlin R.K."/>
            <person name="Leder E.H."/>
        </authorList>
    </citation>
    <scope>NUCLEOTIDE SEQUENCE [LARGE SCALE GENOMIC DNA]</scope>
    <source>
        <strain evidence="2">Snail1</strain>
        <tissue evidence="2">Muscle</tissue>
    </source>
</reference>
<dbReference type="Proteomes" id="UP001374579">
    <property type="component" value="Unassembled WGS sequence"/>
</dbReference>
<evidence type="ECO:0000313" key="2">
    <source>
        <dbReference type="EMBL" id="KAK7110585.1"/>
    </source>
</evidence>
<name>A0AAN9GL04_9CAEN</name>
<organism evidence="2 3">
    <name type="scientific">Littorina saxatilis</name>
    <dbReference type="NCBI Taxonomy" id="31220"/>
    <lineage>
        <taxon>Eukaryota</taxon>
        <taxon>Metazoa</taxon>
        <taxon>Spiralia</taxon>
        <taxon>Lophotrochozoa</taxon>
        <taxon>Mollusca</taxon>
        <taxon>Gastropoda</taxon>
        <taxon>Caenogastropoda</taxon>
        <taxon>Littorinimorpha</taxon>
        <taxon>Littorinoidea</taxon>
        <taxon>Littorinidae</taxon>
        <taxon>Littorina</taxon>
    </lineage>
</organism>
<evidence type="ECO:0000313" key="3">
    <source>
        <dbReference type="Proteomes" id="UP001374579"/>
    </source>
</evidence>